<dbReference type="GO" id="GO:0008757">
    <property type="term" value="F:S-adenosylmethionine-dependent methyltransferase activity"/>
    <property type="evidence" value="ECO:0007669"/>
    <property type="project" value="InterPro"/>
</dbReference>
<organism evidence="3 4">
    <name type="scientific">Actinoplanes auranticolor</name>
    <dbReference type="NCBI Taxonomy" id="47988"/>
    <lineage>
        <taxon>Bacteria</taxon>
        <taxon>Bacillati</taxon>
        <taxon>Actinomycetota</taxon>
        <taxon>Actinomycetes</taxon>
        <taxon>Micromonosporales</taxon>
        <taxon>Micromonosporaceae</taxon>
        <taxon>Actinoplanes</taxon>
    </lineage>
</organism>
<dbReference type="InterPro" id="IPR029063">
    <property type="entry name" value="SAM-dependent_MTases_sf"/>
</dbReference>
<dbReference type="PANTHER" id="PTHR45036">
    <property type="entry name" value="METHYLTRANSFERASE LIKE 7B"/>
    <property type="match status" value="1"/>
</dbReference>
<dbReference type="InterPro" id="IPR013216">
    <property type="entry name" value="Methyltransf_11"/>
</dbReference>
<dbReference type="Pfam" id="PF08241">
    <property type="entry name" value="Methyltransf_11"/>
    <property type="match status" value="1"/>
</dbReference>
<dbReference type="Proteomes" id="UP000681340">
    <property type="component" value="Unassembled WGS sequence"/>
</dbReference>
<evidence type="ECO:0000313" key="4">
    <source>
        <dbReference type="Proteomes" id="UP000681340"/>
    </source>
</evidence>
<keyword evidence="3" id="KW-0489">Methyltransferase</keyword>
<dbReference type="InterPro" id="IPR052356">
    <property type="entry name" value="Thiol_S-MT"/>
</dbReference>
<accession>A0A919VPZ3</accession>
<keyword evidence="3" id="KW-0808">Transferase</keyword>
<dbReference type="EMBL" id="BOQL01000036">
    <property type="protein sequence ID" value="GIM71365.1"/>
    <property type="molecule type" value="Genomic_DNA"/>
</dbReference>
<reference evidence="3" key="1">
    <citation type="submission" date="2021-03" db="EMBL/GenBank/DDBJ databases">
        <title>Whole genome shotgun sequence of Actinoplanes auranticolor NBRC 12245.</title>
        <authorList>
            <person name="Komaki H."/>
            <person name="Tamura T."/>
        </authorList>
    </citation>
    <scope>NUCLEOTIDE SEQUENCE</scope>
    <source>
        <strain evidence="3">NBRC 12245</strain>
    </source>
</reference>
<feature type="region of interest" description="Disordered" evidence="1">
    <location>
        <begin position="188"/>
        <end position="214"/>
    </location>
</feature>
<evidence type="ECO:0000259" key="2">
    <source>
        <dbReference type="Pfam" id="PF08241"/>
    </source>
</evidence>
<keyword evidence="4" id="KW-1185">Reference proteome</keyword>
<dbReference type="Gene3D" id="3.40.50.150">
    <property type="entry name" value="Vaccinia Virus protein VP39"/>
    <property type="match status" value="1"/>
</dbReference>
<name>A0A919VPZ3_9ACTN</name>
<protein>
    <submittedName>
        <fullName evidence="3">Methyltransferase type 11</fullName>
    </submittedName>
</protein>
<dbReference type="GO" id="GO:0032259">
    <property type="term" value="P:methylation"/>
    <property type="evidence" value="ECO:0007669"/>
    <property type="project" value="UniProtKB-KW"/>
</dbReference>
<dbReference type="RefSeq" id="WP_212990549.1">
    <property type="nucleotide sequence ID" value="NZ_BAABEA010000052.1"/>
</dbReference>
<dbReference type="AlphaFoldDB" id="A0A919VPZ3"/>
<evidence type="ECO:0000313" key="3">
    <source>
        <dbReference type="EMBL" id="GIM71365.1"/>
    </source>
</evidence>
<dbReference type="SUPFAM" id="SSF53335">
    <property type="entry name" value="S-adenosyl-L-methionine-dependent methyltransferases"/>
    <property type="match status" value="1"/>
</dbReference>
<proteinExistence type="predicted"/>
<evidence type="ECO:0000256" key="1">
    <source>
        <dbReference type="SAM" id="MobiDB-lite"/>
    </source>
</evidence>
<sequence length="214" mass="22675">MRHPIFARVYEKLSVQMDRAGAAEHRRTLVAGLHGRVIEVGAGNGLMFAHYPATVTEVLAVEPEPRLRATAEAAARSAPVPIRVIDGVADALPAGDGEFDAAVTAFVLCTVPDQPAALAEIRRALRPGGQLRFLEHVRAERPGALRRAQKIADATLWPLLLGGCHTSRDTVAAITAAGFTLDHLDRFPFPPNGPTSPASPHSRGVATLPSGGLR</sequence>
<dbReference type="CDD" id="cd02440">
    <property type="entry name" value="AdoMet_MTases"/>
    <property type="match status" value="1"/>
</dbReference>
<comment type="caution">
    <text evidence="3">The sequence shown here is derived from an EMBL/GenBank/DDBJ whole genome shotgun (WGS) entry which is preliminary data.</text>
</comment>
<gene>
    <name evidence="3" type="ORF">Aau02nite_45640</name>
</gene>
<feature type="domain" description="Methyltransferase type 11" evidence="2">
    <location>
        <begin position="39"/>
        <end position="132"/>
    </location>
</feature>
<dbReference type="PANTHER" id="PTHR45036:SF1">
    <property type="entry name" value="METHYLTRANSFERASE LIKE 7A"/>
    <property type="match status" value="1"/>
</dbReference>